<dbReference type="EMBL" id="LAZR01050956">
    <property type="protein sequence ID" value="KKK86198.1"/>
    <property type="molecule type" value="Genomic_DNA"/>
</dbReference>
<organism evidence="1">
    <name type="scientific">marine sediment metagenome</name>
    <dbReference type="NCBI Taxonomy" id="412755"/>
    <lineage>
        <taxon>unclassified sequences</taxon>
        <taxon>metagenomes</taxon>
        <taxon>ecological metagenomes</taxon>
    </lineage>
</organism>
<reference evidence="1" key="1">
    <citation type="journal article" date="2015" name="Nature">
        <title>Complex archaea that bridge the gap between prokaryotes and eukaryotes.</title>
        <authorList>
            <person name="Spang A."/>
            <person name="Saw J.H."/>
            <person name="Jorgensen S.L."/>
            <person name="Zaremba-Niedzwiedzka K."/>
            <person name="Martijn J."/>
            <person name="Lind A.E."/>
            <person name="van Eijk R."/>
            <person name="Schleper C."/>
            <person name="Guy L."/>
            <person name="Ettema T.J."/>
        </authorList>
    </citation>
    <scope>NUCLEOTIDE SEQUENCE</scope>
</reference>
<name>A0A0F8YXR0_9ZZZZ</name>
<sequence length="66" mass="7387">MKGISVRYEGPLNSELDDLITKILEEAGFEWWASGMDVDYGGREPGPLMRDLAFDLPKEVTEPADD</sequence>
<evidence type="ECO:0000313" key="1">
    <source>
        <dbReference type="EMBL" id="KKK86198.1"/>
    </source>
</evidence>
<comment type="caution">
    <text evidence="1">The sequence shown here is derived from an EMBL/GenBank/DDBJ whole genome shotgun (WGS) entry which is preliminary data.</text>
</comment>
<protein>
    <submittedName>
        <fullName evidence="1">Uncharacterized protein</fullName>
    </submittedName>
</protein>
<accession>A0A0F8YXR0</accession>
<gene>
    <name evidence="1" type="ORF">LCGC14_2765630</name>
</gene>
<proteinExistence type="predicted"/>
<dbReference type="AlphaFoldDB" id="A0A0F8YXR0"/>